<dbReference type="InterPro" id="IPR011852">
    <property type="entry name" value="TRAP_TAXI"/>
</dbReference>
<gene>
    <name evidence="1" type="ORF">NW755_012922</name>
</gene>
<dbReference type="EMBL" id="JAOQAV010000067">
    <property type="protein sequence ID" value="KAJ4178807.1"/>
    <property type="molecule type" value="Genomic_DNA"/>
</dbReference>
<evidence type="ECO:0000313" key="2">
    <source>
        <dbReference type="Proteomes" id="UP001152087"/>
    </source>
</evidence>
<dbReference type="SUPFAM" id="SSF53850">
    <property type="entry name" value="Periplasmic binding protein-like II"/>
    <property type="match status" value="1"/>
</dbReference>
<proteinExistence type="predicted"/>
<dbReference type="Proteomes" id="UP001152087">
    <property type="component" value="Unassembled WGS sequence"/>
</dbReference>
<evidence type="ECO:0000313" key="1">
    <source>
        <dbReference type="EMBL" id="KAJ4178807.1"/>
    </source>
</evidence>
<keyword evidence="2" id="KW-1185">Reference proteome</keyword>
<dbReference type="Gene3D" id="3.40.190.10">
    <property type="entry name" value="Periplasmic binding protein-like II"/>
    <property type="match status" value="2"/>
</dbReference>
<dbReference type="AlphaFoldDB" id="A0A9W8QX46"/>
<accession>A0A9W8QX46</accession>
<comment type="caution">
    <text evidence="1">The sequence shown here is derived from an EMBL/GenBank/DDBJ whole genome shotgun (WGS) entry which is preliminary data.</text>
</comment>
<reference evidence="1" key="1">
    <citation type="submission" date="2022-09" db="EMBL/GenBank/DDBJ databases">
        <title>Fusarium specimens isolated from Avocado Roots.</title>
        <authorList>
            <person name="Stajich J."/>
            <person name="Roper C."/>
            <person name="Heimlech-Rivalta G."/>
        </authorList>
    </citation>
    <scope>NUCLEOTIDE SEQUENCE</scope>
    <source>
        <strain evidence="1">A02</strain>
    </source>
</reference>
<sequence length="354" mass="38986">MSIPIAAAVDYKGRNSPSEGAVATLVAKDDPTIDRSVTLRCIGDWGHANFHRLMTFITQEFTERCGPTSRTCIWSVAGGGMEITDSISSGFADIAINTPVKLLKNALTGTGPWESRGPAPHLRGIATIPQNDRMLFAIDPSLGCKSFADIRQKKPKLKIILGPDGESPIGYVCHRYLEAHGVSVDTIKSWGGEVVYANRPEECLVPCQDASLGFNAVINEALMTDWWVQLIDGPRGFLPMPAEPEALAVIEKTTPGLPASTIPAGYWRSLKEEIPALEFLDFILMCREDLPEDVAYLITWVLVKKKAKIEVQFHGFPGDKAPISWPIDPREMAKTVFPLHPGAERFYREHGYLD</sequence>
<organism evidence="1 2">
    <name type="scientific">Fusarium falciforme</name>
    <dbReference type="NCBI Taxonomy" id="195108"/>
    <lineage>
        <taxon>Eukaryota</taxon>
        <taxon>Fungi</taxon>
        <taxon>Dikarya</taxon>
        <taxon>Ascomycota</taxon>
        <taxon>Pezizomycotina</taxon>
        <taxon>Sordariomycetes</taxon>
        <taxon>Hypocreomycetidae</taxon>
        <taxon>Hypocreales</taxon>
        <taxon>Nectriaceae</taxon>
        <taxon>Fusarium</taxon>
        <taxon>Fusarium solani species complex</taxon>
    </lineage>
</organism>
<dbReference type="Pfam" id="PF16868">
    <property type="entry name" value="NMT1_3"/>
    <property type="match status" value="1"/>
</dbReference>
<name>A0A9W8QX46_9HYPO</name>
<dbReference type="OrthoDB" id="3583708at2759"/>
<protein>
    <submittedName>
        <fullName evidence="1">Uncharacterized protein</fullName>
    </submittedName>
</protein>